<feature type="region of interest" description="Disordered" evidence="1">
    <location>
        <begin position="161"/>
        <end position="202"/>
    </location>
</feature>
<proteinExistence type="predicted"/>
<dbReference type="NCBIfam" id="TIGR02532">
    <property type="entry name" value="IV_pilin_GFxxxE"/>
    <property type="match status" value="1"/>
</dbReference>
<dbReference type="SUPFAM" id="SSF54523">
    <property type="entry name" value="Pili subunits"/>
    <property type="match status" value="1"/>
</dbReference>
<comment type="caution">
    <text evidence="2">The sequence shown here is derived from an EMBL/GenBank/DDBJ whole genome shotgun (WGS) entry which is preliminary data.</text>
</comment>
<dbReference type="InterPro" id="IPR045584">
    <property type="entry name" value="Pilin-like"/>
</dbReference>
<dbReference type="AlphaFoldDB" id="A0A937X930"/>
<gene>
    <name evidence="2" type="ORF">FJY75_01055</name>
</gene>
<accession>A0A937X930</accession>
<name>A0A937X930_UNCEI</name>
<dbReference type="PROSITE" id="PS00409">
    <property type="entry name" value="PROKAR_NTER_METHYL"/>
    <property type="match status" value="1"/>
</dbReference>
<feature type="compositionally biased region" description="Gly residues" evidence="1">
    <location>
        <begin position="182"/>
        <end position="202"/>
    </location>
</feature>
<dbReference type="EMBL" id="VGIY01000011">
    <property type="protein sequence ID" value="MBM3316417.1"/>
    <property type="molecule type" value="Genomic_DNA"/>
</dbReference>
<dbReference type="InterPro" id="IPR012902">
    <property type="entry name" value="N_methyl_site"/>
</dbReference>
<organism evidence="2 3">
    <name type="scientific">Eiseniibacteriota bacterium</name>
    <dbReference type="NCBI Taxonomy" id="2212470"/>
    <lineage>
        <taxon>Bacteria</taxon>
        <taxon>Candidatus Eiseniibacteriota</taxon>
    </lineage>
</organism>
<evidence type="ECO:0000256" key="1">
    <source>
        <dbReference type="SAM" id="MobiDB-lite"/>
    </source>
</evidence>
<sequence>MPASRARSAGVTLVELLVALAVIAVLSGAAVSLLAGGQARSAAEEAARRLAADVAFAQTDALARRSARTLVFDERRESYTLEQQGTPLVHPVSRQPFVVELASAARAARVDLSRPDFGGDTCLVFDAEGVPASGGSVWLAAGAHRFAVTVAEVTGRVAVVEALSPDASPDEEAQEPGDEDPGGGPGAGGPGAGGPGAGGPGS</sequence>
<reference evidence="2" key="1">
    <citation type="submission" date="2019-03" db="EMBL/GenBank/DDBJ databases">
        <title>Lake Tanganyika Metagenome-Assembled Genomes (MAGs).</title>
        <authorList>
            <person name="Tran P."/>
        </authorList>
    </citation>
    <scope>NUCLEOTIDE SEQUENCE</scope>
    <source>
        <strain evidence="2">M_DeepCast_400m_m2_100</strain>
    </source>
</reference>
<dbReference type="Proteomes" id="UP000748308">
    <property type="component" value="Unassembled WGS sequence"/>
</dbReference>
<evidence type="ECO:0000313" key="2">
    <source>
        <dbReference type="EMBL" id="MBM3316417.1"/>
    </source>
</evidence>
<dbReference type="Gene3D" id="3.30.700.10">
    <property type="entry name" value="Glycoprotein, Type 4 Pilin"/>
    <property type="match status" value="1"/>
</dbReference>
<evidence type="ECO:0000313" key="3">
    <source>
        <dbReference type="Proteomes" id="UP000748308"/>
    </source>
</evidence>
<protein>
    <submittedName>
        <fullName evidence="2">Prepilin-type N-terminal cleavage/methylation domain-containing protein</fullName>
    </submittedName>
</protein>
<feature type="compositionally biased region" description="Acidic residues" evidence="1">
    <location>
        <begin position="168"/>
        <end position="181"/>
    </location>
</feature>
<dbReference type="Pfam" id="PF07963">
    <property type="entry name" value="N_methyl"/>
    <property type="match status" value="1"/>
</dbReference>